<evidence type="ECO:0000256" key="1">
    <source>
        <dbReference type="SAM" id="MobiDB-lite"/>
    </source>
</evidence>
<dbReference type="InterPro" id="IPR037523">
    <property type="entry name" value="VOC_core"/>
</dbReference>
<proteinExistence type="predicted"/>
<dbReference type="Pfam" id="PF00903">
    <property type="entry name" value="Glyoxalase"/>
    <property type="match status" value="1"/>
</dbReference>
<comment type="caution">
    <text evidence="3">The sequence shown here is derived from an EMBL/GenBank/DDBJ whole genome shotgun (WGS) entry which is preliminary data.</text>
</comment>
<dbReference type="EMBL" id="BAAATD010000004">
    <property type="protein sequence ID" value="GAA2600330.1"/>
    <property type="molecule type" value="Genomic_DNA"/>
</dbReference>
<gene>
    <name evidence="3" type="ORF">GCM10010411_37520</name>
</gene>
<sequence length="87" mass="9677">MFGWRQDTVYTDEPQAGAARGEIVDRDDELRHPRLVIRVDDLDQMIERITSAGGQITVGRTEIPEIGMVYASFVDTEGNALNIVGDL</sequence>
<reference evidence="3 4" key="1">
    <citation type="journal article" date="2019" name="Int. J. Syst. Evol. Microbiol.">
        <title>The Global Catalogue of Microorganisms (GCM) 10K type strain sequencing project: providing services to taxonomists for standard genome sequencing and annotation.</title>
        <authorList>
            <consortium name="The Broad Institute Genomics Platform"/>
            <consortium name="The Broad Institute Genome Sequencing Center for Infectious Disease"/>
            <person name="Wu L."/>
            <person name="Ma J."/>
        </authorList>
    </citation>
    <scope>NUCLEOTIDE SEQUENCE [LARGE SCALE GENOMIC DNA]</scope>
    <source>
        <strain evidence="3 4">JCM 6833</strain>
    </source>
</reference>
<evidence type="ECO:0000259" key="2">
    <source>
        <dbReference type="PROSITE" id="PS51819"/>
    </source>
</evidence>
<feature type="region of interest" description="Disordered" evidence="1">
    <location>
        <begin position="1"/>
        <end position="24"/>
    </location>
</feature>
<evidence type="ECO:0000313" key="4">
    <source>
        <dbReference type="Proteomes" id="UP001501509"/>
    </source>
</evidence>
<dbReference type="InterPro" id="IPR029068">
    <property type="entry name" value="Glyas_Bleomycin-R_OHBP_Dase"/>
</dbReference>
<dbReference type="Gene3D" id="3.10.180.10">
    <property type="entry name" value="2,3-Dihydroxybiphenyl 1,2-Dioxygenase, domain 1"/>
    <property type="match status" value="1"/>
</dbReference>
<evidence type="ECO:0000313" key="3">
    <source>
        <dbReference type="EMBL" id="GAA2600330.1"/>
    </source>
</evidence>
<keyword evidence="4" id="KW-1185">Reference proteome</keyword>
<organism evidence="3 4">
    <name type="scientific">Actinomadura fulvescens</name>
    <dbReference type="NCBI Taxonomy" id="46160"/>
    <lineage>
        <taxon>Bacteria</taxon>
        <taxon>Bacillati</taxon>
        <taxon>Actinomycetota</taxon>
        <taxon>Actinomycetes</taxon>
        <taxon>Streptosporangiales</taxon>
        <taxon>Thermomonosporaceae</taxon>
        <taxon>Actinomadura</taxon>
    </lineage>
</organism>
<feature type="domain" description="VOC" evidence="2">
    <location>
        <begin position="1"/>
        <end position="86"/>
    </location>
</feature>
<protein>
    <recommendedName>
        <fullName evidence="2">VOC domain-containing protein</fullName>
    </recommendedName>
</protein>
<name>A0ABN3PSI3_9ACTN</name>
<dbReference type="PROSITE" id="PS51819">
    <property type="entry name" value="VOC"/>
    <property type="match status" value="1"/>
</dbReference>
<dbReference type="InterPro" id="IPR004360">
    <property type="entry name" value="Glyas_Fos-R_dOase_dom"/>
</dbReference>
<dbReference type="SUPFAM" id="SSF54593">
    <property type="entry name" value="Glyoxalase/Bleomycin resistance protein/Dihydroxybiphenyl dioxygenase"/>
    <property type="match status" value="1"/>
</dbReference>
<accession>A0ABN3PSI3</accession>
<dbReference type="Proteomes" id="UP001501509">
    <property type="component" value="Unassembled WGS sequence"/>
</dbReference>